<dbReference type="InterPro" id="IPR001977">
    <property type="entry name" value="Depp_CoAkinase"/>
</dbReference>
<dbReference type="PANTHER" id="PTHR10695:SF46">
    <property type="entry name" value="BIFUNCTIONAL COENZYME A SYNTHASE-RELATED"/>
    <property type="match status" value="1"/>
</dbReference>
<evidence type="ECO:0000256" key="2">
    <source>
        <dbReference type="ARBA" id="ARBA00011058"/>
    </source>
</evidence>
<sequence length="430" mass="47178">MWWNPTACHPNSLHNGLVDGGASARVANWLNARMLRVGLTGGIGSGKSTVAARLAELGATVIDADRIAREVVEPGTDGLAEIVAEFGESVLTAGGELDRTALAAKAFADDESRARLNAITHPRIGRRTVELMQQAAPDAIVVHDIPLLVEGGMGANYHLVLVVDADEDVRVERLVGSRGMAEQDARARIAAQATREQREAAADVWLDNSGTQEKVRAEVDELWHERLVPFEANVRLRAPRPPKPPVIVEPDPTWAVQAERLLARVRVAAGDKAVRVDHIGSTAVPGLPAKDTIDLQLTVRTLADADLIGDALSDAGFVRAEGHWFDQPQDESTPPERWHKRFHYGADPQRPVNLHVRSTEGPAWRLALLFRDWIREHPKEAEVYADIKQRLARAHADDASSLNYSEEKQSWVDAAFVRAQRWAADTGWEA</sequence>
<dbReference type="NCBIfam" id="TIGR00152">
    <property type="entry name" value="dephospho-CoA kinase"/>
    <property type="match status" value="1"/>
</dbReference>
<dbReference type="Pfam" id="PF01121">
    <property type="entry name" value="CoaE"/>
    <property type="match status" value="1"/>
</dbReference>
<dbReference type="EMBL" id="VLJV01000001">
    <property type="protein sequence ID" value="TWH19894.1"/>
    <property type="molecule type" value="Genomic_DNA"/>
</dbReference>
<comment type="pathway">
    <text evidence="6">Cofactor biosynthesis; coenzyme A biosynthesis; CoA from (R)-pantothenate: step 5/5.</text>
</comment>
<keyword evidence="6" id="KW-0173">Coenzyme A biosynthesis</keyword>
<dbReference type="NCBIfam" id="NF002879">
    <property type="entry name" value="PRK03333.1"/>
    <property type="match status" value="1"/>
</dbReference>
<reference evidence="8 9" key="1">
    <citation type="submission" date="2019-07" db="EMBL/GenBank/DDBJ databases">
        <title>R&amp;d 2014.</title>
        <authorList>
            <person name="Klenk H.-P."/>
        </authorList>
    </citation>
    <scope>NUCLEOTIDE SEQUENCE [LARGE SCALE GENOMIC DNA]</scope>
    <source>
        <strain evidence="8 9">DSM 43194</strain>
    </source>
</reference>
<evidence type="ECO:0000256" key="1">
    <source>
        <dbReference type="ARBA" id="ARBA00008826"/>
    </source>
</evidence>
<comment type="similarity">
    <text evidence="6">Belongs to the CoaE family.</text>
</comment>
<dbReference type="Gene3D" id="3.30.460.10">
    <property type="entry name" value="Beta Polymerase, domain 2"/>
    <property type="match status" value="1"/>
</dbReference>
<dbReference type="Gene3D" id="3.40.50.300">
    <property type="entry name" value="P-loop containing nucleotide triphosphate hydrolases"/>
    <property type="match status" value="1"/>
</dbReference>
<keyword evidence="6 8" id="KW-0418">Kinase</keyword>
<name>A0A660CC31_9PSEU</name>
<comment type="similarity">
    <text evidence="1">In the N-terminal section; belongs to the CoaE family.</text>
</comment>
<evidence type="ECO:0000256" key="6">
    <source>
        <dbReference type="HAMAP-Rule" id="MF_00376"/>
    </source>
</evidence>
<dbReference type="PANTHER" id="PTHR10695">
    <property type="entry name" value="DEPHOSPHO-COA KINASE-RELATED"/>
    <property type="match status" value="1"/>
</dbReference>
<keyword evidence="3 6" id="KW-0963">Cytoplasm</keyword>
<dbReference type="InterPro" id="IPR027417">
    <property type="entry name" value="P-loop_NTPase"/>
</dbReference>
<dbReference type="SUPFAM" id="SSF52540">
    <property type="entry name" value="P-loop containing nucleoside triphosphate hydrolases"/>
    <property type="match status" value="1"/>
</dbReference>
<organism evidence="8 9">
    <name type="scientific">Prauserella rugosa</name>
    <dbReference type="NCBI Taxonomy" id="43354"/>
    <lineage>
        <taxon>Bacteria</taxon>
        <taxon>Bacillati</taxon>
        <taxon>Actinomycetota</taxon>
        <taxon>Actinomycetes</taxon>
        <taxon>Pseudonocardiales</taxon>
        <taxon>Pseudonocardiaceae</taxon>
        <taxon>Prauserella</taxon>
    </lineage>
</organism>
<dbReference type="InterPro" id="IPR007344">
    <property type="entry name" value="GrpB/CoaE"/>
</dbReference>
<comment type="function">
    <text evidence="6">Catalyzes the phosphorylation of the 3'-hydroxyl group of dephosphocoenzyme A to form coenzyme A.</text>
</comment>
<keyword evidence="4 6" id="KW-0547">Nucleotide-binding</keyword>
<protein>
    <recommendedName>
        <fullName evidence="6 7">Dephospho-CoA kinase</fullName>
        <ecNumber evidence="6 7">2.7.1.24</ecNumber>
    </recommendedName>
    <alternativeName>
        <fullName evidence="6">Dephosphocoenzyme A kinase</fullName>
    </alternativeName>
</protein>
<comment type="caution">
    <text evidence="8">The sequence shown here is derived from an EMBL/GenBank/DDBJ whole genome shotgun (WGS) entry which is preliminary data.</text>
</comment>
<evidence type="ECO:0000313" key="8">
    <source>
        <dbReference type="EMBL" id="TWH19894.1"/>
    </source>
</evidence>
<feature type="binding site" evidence="6">
    <location>
        <begin position="44"/>
        <end position="49"/>
    </location>
    <ligand>
        <name>ATP</name>
        <dbReference type="ChEBI" id="CHEBI:30616"/>
    </ligand>
</feature>
<dbReference type="Pfam" id="PF04229">
    <property type="entry name" value="GrpB"/>
    <property type="match status" value="1"/>
</dbReference>
<dbReference type="PROSITE" id="PS51219">
    <property type="entry name" value="DPCK"/>
    <property type="match status" value="1"/>
</dbReference>
<evidence type="ECO:0000256" key="3">
    <source>
        <dbReference type="ARBA" id="ARBA00022490"/>
    </source>
</evidence>
<evidence type="ECO:0000313" key="9">
    <source>
        <dbReference type="Proteomes" id="UP000317303"/>
    </source>
</evidence>
<dbReference type="GO" id="GO:0004140">
    <property type="term" value="F:dephospho-CoA kinase activity"/>
    <property type="evidence" value="ECO:0007669"/>
    <property type="project" value="UniProtKB-UniRule"/>
</dbReference>
<dbReference type="CDD" id="cd02022">
    <property type="entry name" value="DPCK"/>
    <property type="match status" value="1"/>
</dbReference>
<keyword evidence="6" id="KW-0808">Transferase</keyword>
<dbReference type="AlphaFoldDB" id="A0A660CC31"/>
<comment type="similarity">
    <text evidence="2">In the C-terminal section; belongs to the UPF0157 (GrpB) family.</text>
</comment>
<evidence type="ECO:0000256" key="7">
    <source>
        <dbReference type="NCBIfam" id="TIGR00152"/>
    </source>
</evidence>
<dbReference type="GO" id="GO:0015937">
    <property type="term" value="P:coenzyme A biosynthetic process"/>
    <property type="evidence" value="ECO:0007669"/>
    <property type="project" value="UniProtKB-UniRule"/>
</dbReference>
<proteinExistence type="inferred from homology"/>
<comment type="subcellular location">
    <subcellularLocation>
        <location evidence="6">Cytoplasm</location>
    </subcellularLocation>
</comment>
<keyword evidence="5 6" id="KW-0067">ATP-binding</keyword>
<dbReference type="GO" id="GO:0005737">
    <property type="term" value="C:cytoplasm"/>
    <property type="evidence" value="ECO:0007669"/>
    <property type="project" value="UniProtKB-SubCell"/>
</dbReference>
<dbReference type="InterPro" id="IPR043519">
    <property type="entry name" value="NT_sf"/>
</dbReference>
<dbReference type="HAMAP" id="MF_00376">
    <property type="entry name" value="Dephospho_CoA_kinase"/>
    <property type="match status" value="1"/>
</dbReference>
<gene>
    <name evidence="6" type="primary">coaE</name>
    <name evidence="8" type="ORF">JD82_01731</name>
</gene>
<dbReference type="EC" id="2.7.1.24" evidence="6 7"/>
<keyword evidence="9" id="KW-1185">Reference proteome</keyword>
<evidence type="ECO:0000256" key="5">
    <source>
        <dbReference type="ARBA" id="ARBA00022840"/>
    </source>
</evidence>
<evidence type="ECO:0000256" key="4">
    <source>
        <dbReference type="ARBA" id="ARBA00022741"/>
    </source>
</evidence>
<dbReference type="Proteomes" id="UP000317303">
    <property type="component" value="Unassembled WGS sequence"/>
</dbReference>
<comment type="catalytic activity">
    <reaction evidence="6">
        <text>3'-dephospho-CoA + ATP = ADP + CoA + H(+)</text>
        <dbReference type="Rhea" id="RHEA:18245"/>
        <dbReference type="ChEBI" id="CHEBI:15378"/>
        <dbReference type="ChEBI" id="CHEBI:30616"/>
        <dbReference type="ChEBI" id="CHEBI:57287"/>
        <dbReference type="ChEBI" id="CHEBI:57328"/>
        <dbReference type="ChEBI" id="CHEBI:456216"/>
        <dbReference type="EC" id="2.7.1.24"/>
    </reaction>
</comment>
<dbReference type="GO" id="GO:0005524">
    <property type="term" value="F:ATP binding"/>
    <property type="evidence" value="ECO:0007669"/>
    <property type="project" value="UniProtKB-UniRule"/>
</dbReference>
<accession>A0A660CC31</accession>
<dbReference type="UniPathway" id="UPA00241">
    <property type="reaction ID" value="UER00356"/>
</dbReference>
<dbReference type="SUPFAM" id="SSF81301">
    <property type="entry name" value="Nucleotidyltransferase"/>
    <property type="match status" value="1"/>
</dbReference>